<evidence type="ECO:0000256" key="8">
    <source>
        <dbReference type="PIRSR" id="PIRSR602401-1"/>
    </source>
</evidence>
<keyword evidence="5" id="KW-0472">Membrane</keyword>
<dbReference type="FunFam" id="1.10.630.10:FF:000007">
    <property type="entry name" value="Cytochrome P450 76C4"/>
    <property type="match status" value="1"/>
</dbReference>
<dbReference type="PANTHER" id="PTHR47950">
    <property type="entry name" value="CYTOCHROME P450, FAMILY 76, SUBFAMILY C, POLYPEPTIDE 5-RELATED"/>
    <property type="match status" value="1"/>
</dbReference>
<evidence type="ECO:0000256" key="9">
    <source>
        <dbReference type="RuleBase" id="RU000461"/>
    </source>
</evidence>
<dbReference type="eggNOG" id="KOG0156">
    <property type="taxonomic scope" value="Eukaryota"/>
</dbReference>
<evidence type="ECO:0000256" key="2">
    <source>
        <dbReference type="ARBA" id="ARBA00022692"/>
    </source>
</evidence>
<dbReference type="PRINTS" id="PR00385">
    <property type="entry name" value="P450"/>
</dbReference>
<reference evidence="10 11" key="1">
    <citation type="submission" date="2012-08" db="EMBL/GenBank/DDBJ databases">
        <title>Oryza genome evolution.</title>
        <authorList>
            <person name="Wing R.A."/>
        </authorList>
    </citation>
    <scope>NUCLEOTIDE SEQUENCE</scope>
</reference>
<feature type="binding site" description="axial binding residue" evidence="8">
    <location>
        <position position="519"/>
    </location>
    <ligand>
        <name>heme</name>
        <dbReference type="ChEBI" id="CHEBI:30413"/>
    </ligand>
    <ligandPart>
        <name>Fe</name>
        <dbReference type="ChEBI" id="CHEBI:18248"/>
    </ligandPart>
</feature>
<evidence type="ECO:0000256" key="3">
    <source>
        <dbReference type="ARBA" id="ARBA00022723"/>
    </source>
</evidence>
<evidence type="ECO:0000256" key="7">
    <source>
        <dbReference type="ARBA" id="ARBA00023004"/>
    </source>
</evidence>
<dbReference type="InterPro" id="IPR017972">
    <property type="entry name" value="Cyt_P450_CS"/>
</dbReference>
<evidence type="ECO:0000313" key="10">
    <source>
        <dbReference type="EnsemblPlants" id="LPERR10G02660.1"/>
    </source>
</evidence>
<dbReference type="PANTHER" id="PTHR47950:SF48">
    <property type="entry name" value="CYTOCHROME P450 FAMILY PROTEIN, EXPRESSED"/>
    <property type="match status" value="1"/>
</dbReference>
<dbReference type="Pfam" id="PF00067">
    <property type="entry name" value="p450"/>
    <property type="match status" value="1"/>
</dbReference>
<keyword evidence="6 9" id="KW-0560">Oxidoreductase</keyword>
<keyword evidence="4" id="KW-0611">Plant defense</keyword>
<sequence>MVSMTVITADDLNYCIVSAATNRPNPISQCLVVDHHHTQTLTPFPPGSIVYSTTIKYPRPQYLPHPSYRPFVKFTETRSNGGRFASLAVMACALSALRLPPRPLRTLPPGPRPLPLIGSLHLLGDQPHRSLASLAKKYGPLMSLRLGTVTTVVVSSPEVAREFMQKHDTVFATRSTPDAVRDHARNSVPWLPPGPRWRELRKIMATELFAPHRLDAFHDLRQEKVAELIDHVTRLASEGAPVDVCRVTFTTSLSLLSRTIFSRDLTSLDDRGASKEFQNLITDIMEGAGKPNLSDFFPALAAIDLQGWRRRQSRLFARLHHLFDAEVDKRRRLQEHNSGEQGKDKDDLLGLLLRLAAREDDIAGLDGDTLRSLFTDLFAAGSDTSSSSVEWALTELLQSPLSMAKACDELQQVIGSRRKIEESEISQLPYLQAVIKETFRLHPPVPLLLPRQATTAIQIMGYTISKGAKVLINVWAMGRDKNIWPEPDKFMPERFLERSIDFKGADFELIPFGAGRRICPGLPLAVRMVHVVLASLLIHFKWRLPMDVQRNGIDMTEKFGVTLAKAIPLCVMATPT</sequence>
<evidence type="ECO:0000256" key="5">
    <source>
        <dbReference type="ARBA" id="ARBA00022989"/>
    </source>
</evidence>
<dbReference type="Gramene" id="LPERR10G02660.1">
    <property type="protein sequence ID" value="LPERR10G02660.1"/>
    <property type="gene ID" value="LPERR10G02660"/>
</dbReference>
<dbReference type="PRINTS" id="PR00463">
    <property type="entry name" value="EP450I"/>
</dbReference>
<proteinExistence type="inferred from homology"/>
<keyword evidence="7 8" id="KW-0408">Iron</keyword>
<dbReference type="HOGENOM" id="CLU_001570_4_2_1"/>
<reference evidence="11" key="2">
    <citation type="submission" date="2013-12" db="EMBL/GenBank/DDBJ databases">
        <authorList>
            <person name="Yu Y."/>
            <person name="Lee S."/>
            <person name="de Baynast K."/>
            <person name="Wissotski M."/>
            <person name="Liu L."/>
            <person name="Talag J."/>
            <person name="Goicoechea J."/>
            <person name="Angelova A."/>
            <person name="Jetty R."/>
            <person name="Kudrna D."/>
            <person name="Golser W."/>
            <person name="Rivera L."/>
            <person name="Zhang J."/>
            <person name="Wing R."/>
        </authorList>
    </citation>
    <scope>NUCLEOTIDE SEQUENCE</scope>
</reference>
<keyword evidence="2" id="KW-0812">Transmembrane</keyword>
<dbReference type="STRING" id="77586.A0A0D9XI36"/>
<evidence type="ECO:0000313" key="11">
    <source>
        <dbReference type="Proteomes" id="UP000032180"/>
    </source>
</evidence>
<dbReference type="GO" id="GO:0016709">
    <property type="term" value="F:oxidoreductase activity, acting on paired donors, with incorporation or reduction of molecular oxygen, NAD(P)H as one donor, and incorporation of one atom of oxygen"/>
    <property type="evidence" value="ECO:0007669"/>
    <property type="project" value="UniProtKB-ARBA"/>
</dbReference>
<evidence type="ECO:0000256" key="6">
    <source>
        <dbReference type="ARBA" id="ARBA00023002"/>
    </source>
</evidence>
<dbReference type="AlphaFoldDB" id="A0A0D9XI36"/>
<dbReference type="InterPro" id="IPR002401">
    <property type="entry name" value="Cyt_P450_E_grp-I"/>
</dbReference>
<comment type="cofactor">
    <cofactor evidence="8">
        <name>heme</name>
        <dbReference type="ChEBI" id="CHEBI:30413"/>
    </cofactor>
</comment>
<dbReference type="CDD" id="cd11073">
    <property type="entry name" value="CYP76-like"/>
    <property type="match status" value="1"/>
</dbReference>
<dbReference type="GO" id="GO:0020037">
    <property type="term" value="F:heme binding"/>
    <property type="evidence" value="ECO:0007669"/>
    <property type="project" value="InterPro"/>
</dbReference>
<name>A0A0D9XI36_9ORYZ</name>
<dbReference type="GO" id="GO:0051502">
    <property type="term" value="P:diterpene phytoalexin biosynthetic process"/>
    <property type="evidence" value="ECO:0007669"/>
    <property type="project" value="UniProtKB-ARBA"/>
</dbReference>
<keyword evidence="11" id="KW-1185">Reference proteome</keyword>
<organism evidence="10 11">
    <name type="scientific">Leersia perrieri</name>
    <dbReference type="NCBI Taxonomy" id="77586"/>
    <lineage>
        <taxon>Eukaryota</taxon>
        <taxon>Viridiplantae</taxon>
        <taxon>Streptophyta</taxon>
        <taxon>Embryophyta</taxon>
        <taxon>Tracheophyta</taxon>
        <taxon>Spermatophyta</taxon>
        <taxon>Magnoliopsida</taxon>
        <taxon>Liliopsida</taxon>
        <taxon>Poales</taxon>
        <taxon>Poaceae</taxon>
        <taxon>BOP clade</taxon>
        <taxon>Oryzoideae</taxon>
        <taxon>Oryzeae</taxon>
        <taxon>Oryzinae</taxon>
        <taxon>Leersia</taxon>
    </lineage>
</organism>
<reference evidence="10" key="3">
    <citation type="submission" date="2015-04" db="UniProtKB">
        <authorList>
            <consortium name="EnsemblPlants"/>
        </authorList>
    </citation>
    <scope>IDENTIFICATION</scope>
</reference>
<accession>A0A0D9XI36</accession>
<keyword evidence="8 9" id="KW-0349">Heme</keyword>
<dbReference type="GO" id="GO:0006952">
    <property type="term" value="P:defense response"/>
    <property type="evidence" value="ECO:0007669"/>
    <property type="project" value="UniProtKB-KW"/>
</dbReference>
<evidence type="ECO:0000256" key="4">
    <source>
        <dbReference type="ARBA" id="ARBA00022821"/>
    </source>
</evidence>
<comment type="similarity">
    <text evidence="1 9">Belongs to the cytochrome P450 family.</text>
</comment>
<evidence type="ECO:0008006" key="12">
    <source>
        <dbReference type="Google" id="ProtNLM"/>
    </source>
</evidence>
<dbReference type="Gene3D" id="1.10.630.10">
    <property type="entry name" value="Cytochrome P450"/>
    <property type="match status" value="1"/>
</dbReference>
<dbReference type="InterPro" id="IPR001128">
    <property type="entry name" value="Cyt_P450"/>
</dbReference>
<keyword evidence="3 8" id="KW-0479">Metal-binding</keyword>
<dbReference type="EnsemblPlants" id="LPERR10G02660.1">
    <property type="protein sequence ID" value="LPERR10G02660.1"/>
    <property type="gene ID" value="LPERR10G02660"/>
</dbReference>
<protein>
    <recommendedName>
        <fullName evidence="12">Cytochrome P450</fullName>
    </recommendedName>
</protein>
<dbReference type="PROSITE" id="PS00086">
    <property type="entry name" value="CYTOCHROME_P450"/>
    <property type="match status" value="1"/>
</dbReference>
<keyword evidence="9" id="KW-0503">Monooxygenase</keyword>
<dbReference type="InterPro" id="IPR036396">
    <property type="entry name" value="Cyt_P450_sf"/>
</dbReference>
<dbReference type="SUPFAM" id="SSF48264">
    <property type="entry name" value="Cytochrome P450"/>
    <property type="match status" value="1"/>
</dbReference>
<dbReference type="Proteomes" id="UP000032180">
    <property type="component" value="Chromosome 10"/>
</dbReference>
<dbReference type="GO" id="GO:0005506">
    <property type="term" value="F:iron ion binding"/>
    <property type="evidence" value="ECO:0007669"/>
    <property type="project" value="InterPro"/>
</dbReference>
<keyword evidence="5" id="KW-1133">Transmembrane helix</keyword>
<evidence type="ECO:0000256" key="1">
    <source>
        <dbReference type="ARBA" id="ARBA00010617"/>
    </source>
</evidence>